<dbReference type="RefSeq" id="XP_029645333.1">
    <property type="nucleotide sequence ID" value="XM_029789473.1"/>
</dbReference>
<keyword evidence="1" id="KW-1185">Reference proteome</keyword>
<dbReference type="Proteomes" id="UP000515154">
    <property type="component" value="Linkage group LG14"/>
</dbReference>
<dbReference type="GO" id="GO:0015074">
    <property type="term" value="P:DNA integration"/>
    <property type="evidence" value="ECO:0007669"/>
    <property type="project" value="TreeGrafter"/>
</dbReference>
<dbReference type="InterPro" id="IPR052709">
    <property type="entry name" value="Transposase-MT_Hybrid"/>
</dbReference>
<sequence length="107" mass="12358">MTLEDEKGRGRACSLNNEQFVGRNPRKSVREMSQALSVGVATVSRSLQKIGTVKKLDKLVPHELNENQKVRHLEVCSMFYLRNTNDPFLDRIVTCDEKWTLYDSCKR</sequence>
<proteinExistence type="predicted"/>
<dbReference type="GO" id="GO:0003690">
    <property type="term" value="F:double-stranded DNA binding"/>
    <property type="evidence" value="ECO:0007669"/>
    <property type="project" value="TreeGrafter"/>
</dbReference>
<organism evidence="1 2">
    <name type="scientific">Octopus sinensis</name>
    <name type="common">East Asian common octopus</name>
    <dbReference type="NCBI Taxonomy" id="2607531"/>
    <lineage>
        <taxon>Eukaryota</taxon>
        <taxon>Metazoa</taxon>
        <taxon>Spiralia</taxon>
        <taxon>Lophotrochozoa</taxon>
        <taxon>Mollusca</taxon>
        <taxon>Cephalopoda</taxon>
        <taxon>Coleoidea</taxon>
        <taxon>Octopodiformes</taxon>
        <taxon>Octopoda</taxon>
        <taxon>Incirrata</taxon>
        <taxon>Octopodidae</taxon>
        <taxon>Octopus</taxon>
    </lineage>
</organism>
<gene>
    <name evidence="2" type="primary">LOC115219311</name>
</gene>
<dbReference type="PANTHER" id="PTHR46060:SF2">
    <property type="entry name" value="HISTONE-LYSINE N-METHYLTRANSFERASE SETMAR"/>
    <property type="match status" value="1"/>
</dbReference>
<dbReference type="GO" id="GO:0000729">
    <property type="term" value="P:DNA double-strand break processing"/>
    <property type="evidence" value="ECO:0007669"/>
    <property type="project" value="TreeGrafter"/>
</dbReference>
<dbReference type="GO" id="GO:0003697">
    <property type="term" value="F:single-stranded DNA binding"/>
    <property type="evidence" value="ECO:0007669"/>
    <property type="project" value="TreeGrafter"/>
</dbReference>
<dbReference type="GO" id="GO:0044774">
    <property type="term" value="P:mitotic DNA integrity checkpoint signaling"/>
    <property type="evidence" value="ECO:0007669"/>
    <property type="project" value="TreeGrafter"/>
</dbReference>
<reference evidence="2" key="1">
    <citation type="submission" date="2025-08" db="UniProtKB">
        <authorList>
            <consortium name="RefSeq"/>
        </authorList>
    </citation>
    <scope>IDENTIFICATION</scope>
</reference>
<dbReference type="InterPro" id="IPR036397">
    <property type="entry name" value="RNaseH_sf"/>
</dbReference>
<dbReference type="PANTHER" id="PTHR46060">
    <property type="entry name" value="MARINER MOS1 TRANSPOSASE-LIKE PROTEIN"/>
    <property type="match status" value="1"/>
</dbReference>
<dbReference type="GO" id="GO:0005634">
    <property type="term" value="C:nucleus"/>
    <property type="evidence" value="ECO:0007669"/>
    <property type="project" value="TreeGrafter"/>
</dbReference>
<dbReference type="GO" id="GO:0006303">
    <property type="term" value="P:double-strand break repair via nonhomologous end joining"/>
    <property type="evidence" value="ECO:0007669"/>
    <property type="project" value="TreeGrafter"/>
</dbReference>
<dbReference type="GO" id="GO:0044547">
    <property type="term" value="F:DNA topoisomerase binding"/>
    <property type="evidence" value="ECO:0007669"/>
    <property type="project" value="TreeGrafter"/>
</dbReference>
<dbReference type="GO" id="GO:0031297">
    <property type="term" value="P:replication fork processing"/>
    <property type="evidence" value="ECO:0007669"/>
    <property type="project" value="TreeGrafter"/>
</dbReference>
<dbReference type="GO" id="GO:0000793">
    <property type="term" value="C:condensed chromosome"/>
    <property type="evidence" value="ECO:0007669"/>
    <property type="project" value="TreeGrafter"/>
</dbReference>
<dbReference type="Gene3D" id="3.30.420.10">
    <property type="entry name" value="Ribonuclease H-like superfamily/Ribonuclease H"/>
    <property type="match status" value="1"/>
</dbReference>
<accession>A0A6P7T3H1</accession>
<dbReference type="GO" id="GO:0035861">
    <property type="term" value="C:site of double-strand break"/>
    <property type="evidence" value="ECO:0007669"/>
    <property type="project" value="TreeGrafter"/>
</dbReference>
<evidence type="ECO:0000313" key="2">
    <source>
        <dbReference type="RefSeq" id="XP_029645333.1"/>
    </source>
</evidence>
<dbReference type="KEGG" id="osn:115219311"/>
<protein>
    <submittedName>
        <fullName evidence="2">Histone-lysine N-methyltransferase SETMAR-like</fullName>
    </submittedName>
</protein>
<dbReference type="GO" id="GO:0000014">
    <property type="term" value="F:single-stranded DNA endodeoxyribonuclease activity"/>
    <property type="evidence" value="ECO:0007669"/>
    <property type="project" value="TreeGrafter"/>
</dbReference>
<name>A0A6P7T3H1_9MOLL</name>
<evidence type="ECO:0000313" key="1">
    <source>
        <dbReference type="Proteomes" id="UP000515154"/>
    </source>
</evidence>
<dbReference type="GO" id="GO:0042800">
    <property type="term" value="F:histone H3K4 methyltransferase activity"/>
    <property type="evidence" value="ECO:0007669"/>
    <property type="project" value="TreeGrafter"/>
</dbReference>
<dbReference type="AlphaFoldDB" id="A0A6P7T3H1"/>
<dbReference type="GO" id="GO:0046975">
    <property type="term" value="F:histone H3K36 methyltransferase activity"/>
    <property type="evidence" value="ECO:0007669"/>
    <property type="project" value="TreeGrafter"/>
</dbReference>